<protein>
    <submittedName>
        <fullName evidence="3">Centrosome-associated protein like</fullName>
    </submittedName>
</protein>
<evidence type="ECO:0000313" key="3">
    <source>
        <dbReference type="EMBL" id="PSS08180.1"/>
    </source>
</evidence>
<evidence type="ECO:0000256" key="2">
    <source>
        <dbReference type="SAM" id="Phobius"/>
    </source>
</evidence>
<accession>A0A2R6QHS6</accession>
<keyword evidence="2" id="KW-0812">Transmembrane</keyword>
<evidence type="ECO:0000256" key="1">
    <source>
        <dbReference type="SAM" id="MobiDB-lite"/>
    </source>
</evidence>
<sequence length="296" mass="33340">MSTPQKRKGSQTLAFRRDSDSPSKWSRTRFGVPGTSSSQQRADAFSPEVTKFRPNSEAEMCFNRLLFMFGIHLIVPVPHESRLPTGKPISRTALCLSNAHLGVCLPLPHPKPHAVDLDPPEDKVHAPAATDLPSTSTAPPPTVASLHIAIDSRITDAIASLFDTWKIHKDLIERIGQVHERVDQCWTWLLWSARLMISRLSVTRYQLYPSVTLSSSSKLMSSYRAFIVGDMIWLFGVELVSFLLGPFFLVLLTDSWCVLLVTFLVLADTHWLLYIFVCFLMVDALSYFYLHSLLLP</sequence>
<evidence type="ECO:0000313" key="4">
    <source>
        <dbReference type="Proteomes" id="UP000241394"/>
    </source>
</evidence>
<feature type="region of interest" description="Disordered" evidence="1">
    <location>
        <begin position="114"/>
        <end position="140"/>
    </location>
</feature>
<dbReference type="EMBL" id="NKQK01000016">
    <property type="protein sequence ID" value="PSS08180.1"/>
    <property type="molecule type" value="Genomic_DNA"/>
</dbReference>
<name>A0A2R6QHS6_ACTCC</name>
<feature type="compositionally biased region" description="Low complexity" evidence="1">
    <location>
        <begin position="126"/>
        <end position="137"/>
    </location>
</feature>
<feature type="transmembrane region" description="Helical" evidence="2">
    <location>
        <begin position="225"/>
        <end position="251"/>
    </location>
</feature>
<organism evidence="3 4">
    <name type="scientific">Actinidia chinensis var. chinensis</name>
    <name type="common">Chinese soft-hair kiwi</name>
    <dbReference type="NCBI Taxonomy" id="1590841"/>
    <lineage>
        <taxon>Eukaryota</taxon>
        <taxon>Viridiplantae</taxon>
        <taxon>Streptophyta</taxon>
        <taxon>Embryophyta</taxon>
        <taxon>Tracheophyta</taxon>
        <taxon>Spermatophyta</taxon>
        <taxon>Magnoliopsida</taxon>
        <taxon>eudicotyledons</taxon>
        <taxon>Gunneridae</taxon>
        <taxon>Pentapetalae</taxon>
        <taxon>asterids</taxon>
        <taxon>Ericales</taxon>
        <taxon>Actinidiaceae</taxon>
        <taxon>Actinidia</taxon>
    </lineage>
</organism>
<feature type="region of interest" description="Disordered" evidence="1">
    <location>
        <begin position="1"/>
        <end position="47"/>
    </location>
</feature>
<keyword evidence="4" id="KW-1185">Reference proteome</keyword>
<keyword evidence="2" id="KW-1133">Transmembrane helix</keyword>
<gene>
    <name evidence="3" type="ORF">CEY00_Acc18554</name>
</gene>
<dbReference type="Gramene" id="PSS08180">
    <property type="protein sequence ID" value="PSS08180"/>
    <property type="gene ID" value="CEY00_Acc18554"/>
</dbReference>
<reference evidence="4" key="2">
    <citation type="journal article" date="2018" name="BMC Genomics">
        <title>A manually annotated Actinidia chinensis var. chinensis (kiwifruit) genome highlights the challenges associated with draft genomes and gene prediction in plants.</title>
        <authorList>
            <person name="Pilkington S.M."/>
            <person name="Crowhurst R."/>
            <person name="Hilario E."/>
            <person name="Nardozza S."/>
            <person name="Fraser L."/>
            <person name="Peng Y."/>
            <person name="Gunaseelan K."/>
            <person name="Simpson R."/>
            <person name="Tahir J."/>
            <person name="Deroles S.C."/>
            <person name="Templeton K."/>
            <person name="Luo Z."/>
            <person name="Davy M."/>
            <person name="Cheng C."/>
            <person name="McNeilage M."/>
            <person name="Scaglione D."/>
            <person name="Liu Y."/>
            <person name="Zhang Q."/>
            <person name="Datson P."/>
            <person name="De Silva N."/>
            <person name="Gardiner S.E."/>
            <person name="Bassett H."/>
            <person name="Chagne D."/>
            <person name="McCallum J."/>
            <person name="Dzierzon H."/>
            <person name="Deng C."/>
            <person name="Wang Y.Y."/>
            <person name="Barron L."/>
            <person name="Manako K."/>
            <person name="Bowen J."/>
            <person name="Foster T.M."/>
            <person name="Erridge Z.A."/>
            <person name="Tiffin H."/>
            <person name="Waite C.N."/>
            <person name="Davies K.M."/>
            <person name="Grierson E.P."/>
            <person name="Laing W.A."/>
            <person name="Kirk R."/>
            <person name="Chen X."/>
            <person name="Wood M."/>
            <person name="Montefiori M."/>
            <person name="Brummell D.A."/>
            <person name="Schwinn K.E."/>
            <person name="Catanach A."/>
            <person name="Fullerton C."/>
            <person name="Li D."/>
            <person name="Meiyalaghan S."/>
            <person name="Nieuwenhuizen N."/>
            <person name="Read N."/>
            <person name="Prakash R."/>
            <person name="Hunter D."/>
            <person name="Zhang H."/>
            <person name="McKenzie M."/>
            <person name="Knabel M."/>
            <person name="Harris A."/>
            <person name="Allan A.C."/>
            <person name="Gleave A."/>
            <person name="Chen A."/>
            <person name="Janssen B.J."/>
            <person name="Plunkett B."/>
            <person name="Ampomah-Dwamena C."/>
            <person name="Voogd C."/>
            <person name="Leif D."/>
            <person name="Lafferty D."/>
            <person name="Souleyre E.J.F."/>
            <person name="Varkonyi-Gasic E."/>
            <person name="Gambi F."/>
            <person name="Hanley J."/>
            <person name="Yao J.L."/>
            <person name="Cheung J."/>
            <person name="David K.M."/>
            <person name="Warren B."/>
            <person name="Marsh K."/>
            <person name="Snowden K.C."/>
            <person name="Lin-Wang K."/>
            <person name="Brian L."/>
            <person name="Martinez-Sanchez M."/>
            <person name="Wang M."/>
            <person name="Ileperuma N."/>
            <person name="Macnee N."/>
            <person name="Campin R."/>
            <person name="McAtee P."/>
            <person name="Drummond R.S.M."/>
            <person name="Espley R.V."/>
            <person name="Ireland H.S."/>
            <person name="Wu R."/>
            <person name="Atkinson R.G."/>
            <person name="Karunairetnam S."/>
            <person name="Bulley S."/>
            <person name="Chunkath S."/>
            <person name="Hanley Z."/>
            <person name="Storey R."/>
            <person name="Thrimawithana A.H."/>
            <person name="Thomson S."/>
            <person name="David C."/>
            <person name="Testolin R."/>
            <person name="Huang H."/>
            <person name="Hellens R.P."/>
            <person name="Schaffer R.J."/>
        </authorList>
    </citation>
    <scope>NUCLEOTIDE SEQUENCE [LARGE SCALE GENOMIC DNA]</scope>
    <source>
        <strain evidence="4">cv. Red5</strain>
    </source>
</reference>
<dbReference type="AlphaFoldDB" id="A0A2R6QHS6"/>
<reference evidence="3 4" key="1">
    <citation type="submission" date="2017-07" db="EMBL/GenBank/DDBJ databases">
        <title>An improved, manually edited Actinidia chinensis var. chinensis (kiwifruit) genome highlights the challenges associated with draft genomes and gene prediction in plants.</title>
        <authorList>
            <person name="Pilkington S."/>
            <person name="Crowhurst R."/>
            <person name="Hilario E."/>
            <person name="Nardozza S."/>
            <person name="Fraser L."/>
            <person name="Peng Y."/>
            <person name="Gunaseelan K."/>
            <person name="Simpson R."/>
            <person name="Tahir J."/>
            <person name="Deroles S."/>
            <person name="Templeton K."/>
            <person name="Luo Z."/>
            <person name="Davy M."/>
            <person name="Cheng C."/>
            <person name="Mcneilage M."/>
            <person name="Scaglione D."/>
            <person name="Liu Y."/>
            <person name="Zhang Q."/>
            <person name="Datson P."/>
            <person name="De Silva N."/>
            <person name="Gardiner S."/>
            <person name="Bassett H."/>
            <person name="Chagne D."/>
            <person name="Mccallum J."/>
            <person name="Dzierzon H."/>
            <person name="Deng C."/>
            <person name="Wang Y.-Y."/>
            <person name="Barron N."/>
            <person name="Manako K."/>
            <person name="Bowen J."/>
            <person name="Foster T."/>
            <person name="Erridge Z."/>
            <person name="Tiffin H."/>
            <person name="Waite C."/>
            <person name="Davies K."/>
            <person name="Grierson E."/>
            <person name="Laing W."/>
            <person name="Kirk R."/>
            <person name="Chen X."/>
            <person name="Wood M."/>
            <person name="Montefiori M."/>
            <person name="Brummell D."/>
            <person name="Schwinn K."/>
            <person name="Catanach A."/>
            <person name="Fullerton C."/>
            <person name="Li D."/>
            <person name="Meiyalaghan S."/>
            <person name="Nieuwenhuizen N."/>
            <person name="Read N."/>
            <person name="Prakash R."/>
            <person name="Hunter D."/>
            <person name="Zhang H."/>
            <person name="Mckenzie M."/>
            <person name="Knabel M."/>
            <person name="Harris A."/>
            <person name="Allan A."/>
            <person name="Chen A."/>
            <person name="Janssen B."/>
            <person name="Plunkett B."/>
            <person name="Dwamena C."/>
            <person name="Voogd C."/>
            <person name="Leif D."/>
            <person name="Lafferty D."/>
            <person name="Souleyre E."/>
            <person name="Varkonyi-Gasic E."/>
            <person name="Gambi F."/>
            <person name="Hanley J."/>
            <person name="Yao J.-L."/>
            <person name="Cheung J."/>
            <person name="David K."/>
            <person name="Warren B."/>
            <person name="Marsh K."/>
            <person name="Snowden K."/>
            <person name="Lin-Wang K."/>
            <person name="Brian L."/>
            <person name="Martinez-Sanchez M."/>
            <person name="Wang M."/>
            <person name="Ileperuma N."/>
            <person name="Macnee N."/>
            <person name="Campin R."/>
            <person name="Mcatee P."/>
            <person name="Drummond R."/>
            <person name="Espley R."/>
            <person name="Ireland H."/>
            <person name="Wu R."/>
            <person name="Atkinson R."/>
            <person name="Karunairetnam S."/>
            <person name="Bulley S."/>
            <person name="Chunkath S."/>
            <person name="Hanley Z."/>
            <person name="Storey R."/>
            <person name="Thrimawithana A."/>
            <person name="Thomson S."/>
            <person name="David C."/>
            <person name="Testolin R."/>
        </authorList>
    </citation>
    <scope>NUCLEOTIDE SEQUENCE [LARGE SCALE GENOMIC DNA]</scope>
    <source>
        <strain evidence="4">cv. Red5</strain>
        <tissue evidence="3">Young leaf</tissue>
    </source>
</reference>
<proteinExistence type="predicted"/>
<feature type="compositionally biased region" description="Basic and acidic residues" evidence="1">
    <location>
        <begin position="114"/>
        <end position="125"/>
    </location>
</feature>
<dbReference type="OrthoDB" id="10594977at2759"/>
<feature type="transmembrane region" description="Helical" evidence="2">
    <location>
        <begin position="271"/>
        <end position="290"/>
    </location>
</feature>
<dbReference type="InParanoid" id="A0A2R6QHS6"/>
<keyword evidence="2" id="KW-0472">Membrane</keyword>
<comment type="caution">
    <text evidence="3">The sequence shown here is derived from an EMBL/GenBank/DDBJ whole genome shotgun (WGS) entry which is preliminary data.</text>
</comment>
<dbReference type="Proteomes" id="UP000241394">
    <property type="component" value="Chromosome LG16"/>
</dbReference>